<dbReference type="Gene3D" id="1.10.60.40">
    <property type="match status" value="1"/>
</dbReference>
<evidence type="ECO:0000256" key="5">
    <source>
        <dbReference type="ARBA" id="ARBA00022833"/>
    </source>
</evidence>
<dbReference type="GO" id="GO:0046872">
    <property type="term" value="F:metal ion binding"/>
    <property type="evidence" value="ECO:0007669"/>
    <property type="project" value="UniProtKB-KW"/>
</dbReference>
<dbReference type="SUPFAM" id="SSF53649">
    <property type="entry name" value="Alkaline phosphatase-like"/>
    <property type="match status" value="1"/>
</dbReference>
<keyword evidence="12" id="KW-1185">Reference proteome</keyword>
<evidence type="ECO:0000256" key="2">
    <source>
        <dbReference type="ARBA" id="ARBA00022553"/>
    </source>
</evidence>
<dbReference type="RefSeq" id="WP_165833016.1">
    <property type="nucleotide sequence ID" value="NZ_CABMMC010000011.1"/>
</dbReference>
<feature type="binding site" evidence="8">
    <location>
        <position position="122"/>
    </location>
    <ligand>
        <name>Mg(2+)</name>
        <dbReference type="ChEBI" id="CHEBI:18420"/>
    </ligand>
</feature>
<gene>
    <name evidence="11" type="ORF">C8D82_11670</name>
</gene>
<feature type="binding site" evidence="8">
    <location>
        <position position="296"/>
    </location>
    <ligand>
        <name>Zn(2+)</name>
        <dbReference type="ChEBI" id="CHEBI:29105"/>
        <label>2</label>
    </ligand>
</feature>
<feature type="binding site" evidence="8">
    <location>
        <position position="297"/>
    </location>
    <ligand>
        <name>Zn(2+)</name>
        <dbReference type="ChEBI" id="CHEBI:29105"/>
        <label>2</label>
    </ligand>
</feature>
<feature type="binding site" evidence="8">
    <location>
        <position position="30"/>
    </location>
    <ligand>
        <name>Mg(2+)</name>
        <dbReference type="ChEBI" id="CHEBI:18420"/>
    </ligand>
</feature>
<dbReference type="SMART" id="SM00098">
    <property type="entry name" value="alkPPc"/>
    <property type="match status" value="1"/>
</dbReference>
<keyword evidence="5 8" id="KW-0862">Zinc</keyword>
<dbReference type="CDD" id="cd16012">
    <property type="entry name" value="ALP"/>
    <property type="match status" value="1"/>
</dbReference>
<comment type="cofactor">
    <cofactor evidence="8">
        <name>Zn(2+)</name>
        <dbReference type="ChEBI" id="CHEBI:29105"/>
    </cofactor>
    <text evidence="8">Binds 2 Zn(2+) ions.</text>
</comment>
<keyword evidence="2" id="KW-0597">Phosphoprotein</keyword>
<dbReference type="InterPro" id="IPR018299">
    <property type="entry name" value="Alkaline_phosphatase_AS"/>
</dbReference>
<evidence type="ECO:0000256" key="9">
    <source>
        <dbReference type="RuleBase" id="RU003946"/>
    </source>
</evidence>
<evidence type="ECO:0000256" key="4">
    <source>
        <dbReference type="ARBA" id="ARBA00022801"/>
    </source>
</evidence>
<evidence type="ECO:0000256" key="7">
    <source>
        <dbReference type="PIRSR" id="PIRSR601952-1"/>
    </source>
</evidence>
<feature type="binding site" evidence="8">
    <location>
        <position position="124"/>
    </location>
    <ligand>
        <name>Mg(2+)</name>
        <dbReference type="ChEBI" id="CHEBI:18420"/>
    </ligand>
</feature>
<dbReference type="AlphaFoldDB" id="A0A2U1AW36"/>
<feature type="binding site" evidence="8">
    <location>
        <position position="30"/>
    </location>
    <ligand>
        <name>Zn(2+)</name>
        <dbReference type="ChEBI" id="CHEBI:29105"/>
        <label>2</label>
    </ligand>
</feature>
<feature type="chain" id="PRO_5015544349" evidence="10">
    <location>
        <begin position="19"/>
        <end position="452"/>
    </location>
</feature>
<dbReference type="Proteomes" id="UP000245959">
    <property type="component" value="Unassembled WGS sequence"/>
</dbReference>
<comment type="caution">
    <text evidence="11">The sequence shown here is derived from an EMBL/GenBank/DDBJ whole genome shotgun (WGS) entry which is preliminary data.</text>
</comment>
<keyword evidence="4" id="KW-0378">Hydrolase</keyword>
<name>A0A2U1AW36_9BACT</name>
<dbReference type="PRINTS" id="PR00113">
    <property type="entry name" value="ALKPHPHTASE"/>
</dbReference>
<feature type="signal peptide" evidence="10">
    <location>
        <begin position="1"/>
        <end position="18"/>
    </location>
</feature>
<organism evidence="11 12">
    <name type="scientific">Victivallis vadensis</name>
    <dbReference type="NCBI Taxonomy" id="172901"/>
    <lineage>
        <taxon>Bacteria</taxon>
        <taxon>Pseudomonadati</taxon>
        <taxon>Lentisphaerota</taxon>
        <taxon>Lentisphaeria</taxon>
        <taxon>Victivallales</taxon>
        <taxon>Victivallaceae</taxon>
        <taxon>Victivallis</taxon>
    </lineage>
</organism>
<evidence type="ECO:0000256" key="3">
    <source>
        <dbReference type="ARBA" id="ARBA00022723"/>
    </source>
</evidence>
<dbReference type="PANTHER" id="PTHR11596:SF5">
    <property type="entry name" value="ALKALINE PHOSPHATASE"/>
    <property type="match status" value="1"/>
</dbReference>
<evidence type="ECO:0000256" key="1">
    <source>
        <dbReference type="ARBA" id="ARBA00005984"/>
    </source>
</evidence>
<comment type="similarity">
    <text evidence="1 9">Belongs to the alkaline phosphatase family.</text>
</comment>
<dbReference type="InterPro" id="IPR017850">
    <property type="entry name" value="Alkaline_phosphatase_core_sf"/>
</dbReference>
<dbReference type="PROSITE" id="PS00123">
    <property type="entry name" value="ALKALINE_PHOSPHATASE"/>
    <property type="match status" value="1"/>
</dbReference>
<keyword evidence="6 8" id="KW-0460">Magnesium</keyword>
<evidence type="ECO:0000256" key="8">
    <source>
        <dbReference type="PIRSR" id="PIRSR601952-2"/>
    </source>
</evidence>
<feature type="binding site" evidence="8">
    <location>
        <position position="417"/>
    </location>
    <ligand>
        <name>Zn(2+)</name>
        <dbReference type="ChEBI" id="CHEBI:29105"/>
        <label>2</label>
    </ligand>
</feature>
<evidence type="ECO:0000313" key="12">
    <source>
        <dbReference type="Proteomes" id="UP000245959"/>
    </source>
</evidence>
<feature type="binding site" evidence="8">
    <location>
        <position position="253"/>
    </location>
    <ligand>
        <name>Zn(2+)</name>
        <dbReference type="ChEBI" id="CHEBI:29105"/>
        <label>2</label>
    </ligand>
</feature>
<dbReference type="InterPro" id="IPR001952">
    <property type="entry name" value="Alkaline_phosphatase"/>
</dbReference>
<dbReference type="GeneID" id="78295622"/>
<evidence type="ECO:0000256" key="6">
    <source>
        <dbReference type="ARBA" id="ARBA00022842"/>
    </source>
</evidence>
<feature type="binding site" evidence="8">
    <location>
        <position position="248"/>
    </location>
    <ligand>
        <name>Mg(2+)</name>
        <dbReference type="ChEBI" id="CHEBI:18420"/>
    </ligand>
</feature>
<feature type="binding site" evidence="8">
    <location>
        <position position="257"/>
    </location>
    <ligand>
        <name>Zn(2+)</name>
        <dbReference type="ChEBI" id="CHEBI:29105"/>
        <label>2</label>
    </ligand>
</feature>
<reference evidence="11 12" key="1">
    <citation type="submission" date="2018-04" db="EMBL/GenBank/DDBJ databases">
        <title>Genomic Encyclopedia of Type Strains, Phase IV (KMG-IV): sequencing the most valuable type-strain genomes for metagenomic binning, comparative biology and taxonomic classification.</title>
        <authorList>
            <person name="Goeker M."/>
        </authorList>
    </citation>
    <scope>NUCLEOTIDE SEQUENCE [LARGE SCALE GENOMIC DNA]</scope>
    <source>
        <strain evidence="11 12">DSM 14823</strain>
    </source>
</reference>
<accession>A0A2U1AW36</accession>
<dbReference type="GO" id="GO:0004035">
    <property type="term" value="F:alkaline phosphatase activity"/>
    <property type="evidence" value="ECO:0007669"/>
    <property type="project" value="TreeGrafter"/>
</dbReference>
<evidence type="ECO:0000313" key="11">
    <source>
        <dbReference type="EMBL" id="PVY40618.1"/>
    </source>
</evidence>
<keyword evidence="10" id="KW-0732">Signal</keyword>
<protein>
    <submittedName>
        <fullName evidence="11">Alkaline phosphatase</fullName>
    </submittedName>
</protein>
<sequence>MKKLFAATALAAVLPLAAANPKYIFLFIGDGMGAPQVALATEYAREKLTLGSLPTVGVTATRSLNRFITDSAAAGTALAAGEKTNSGMIGQSPDGRRIESYAAEAVRRGKKIGVVTSVSLDHATPAAFYAHVPSRSSYYDIACQMAQSDIDYLAGGGLLQPKGKDGRRPDAYELARKNGYTVARTVKEFEALKPGIKAIAVAPNPTRQASLQYEIDRAVAPNPLTLADFTRKGIELLQNPNGFFMMVEGGMIDWACHANDAAAAVQETIAFDRAVEVAVKFAERHPGETLIVITADHETGGLTLGHGQTPYLNDYSLLDRQKLSFQKFSAEVKKRKRSGLSFAEACKLVETNYGLDYGKLTTAEQAALKQAWEVSTQKRTLPEAEADELYGGHEPITVAANRIFAAKAGLGWSTYAHTALPVLTAAIGINSEKFTGRYDNTAIARLLREMLQ</sequence>
<comment type="cofactor">
    <cofactor evidence="8">
        <name>Mg(2+)</name>
        <dbReference type="ChEBI" id="CHEBI:18420"/>
    </cofactor>
    <text evidence="8">Binds 1 Mg(2+) ion.</text>
</comment>
<dbReference type="PANTHER" id="PTHR11596">
    <property type="entry name" value="ALKALINE PHOSPHATASE"/>
    <property type="match status" value="1"/>
</dbReference>
<keyword evidence="3 8" id="KW-0479">Metal-binding</keyword>
<evidence type="ECO:0000256" key="10">
    <source>
        <dbReference type="SAM" id="SignalP"/>
    </source>
</evidence>
<dbReference type="EMBL" id="QEKH01000016">
    <property type="protein sequence ID" value="PVY40618.1"/>
    <property type="molecule type" value="Genomic_DNA"/>
</dbReference>
<feature type="active site" description="Phosphoserine intermediate" evidence="7">
    <location>
        <position position="71"/>
    </location>
</feature>
<dbReference type="Pfam" id="PF00245">
    <property type="entry name" value="Alk_phosphatase"/>
    <property type="match status" value="1"/>
</dbReference>
<proteinExistence type="inferred from homology"/>
<dbReference type="Gene3D" id="3.40.720.10">
    <property type="entry name" value="Alkaline Phosphatase, subunit A"/>
    <property type="match status" value="1"/>
</dbReference>